<proteinExistence type="predicted"/>
<reference evidence="1" key="1">
    <citation type="submission" date="2022-05" db="EMBL/GenBank/DDBJ databases">
        <title>Chromosome-level genome of Chaenocephalus aceratus.</title>
        <authorList>
            <person name="Park H."/>
        </authorList>
    </citation>
    <scope>NUCLEOTIDE SEQUENCE</scope>
    <source>
        <strain evidence="1">KU_202001</strain>
    </source>
</reference>
<dbReference type="Proteomes" id="UP001057452">
    <property type="component" value="Chromosome 10"/>
</dbReference>
<name>A0ACB9X0F0_CHAAC</name>
<comment type="caution">
    <text evidence="1">The sequence shown here is derived from an EMBL/GenBank/DDBJ whole genome shotgun (WGS) entry which is preliminary data.</text>
</comment>
<keyword evidence="2" id="KW-1185">Reference proteome</keyword>
<accession>A0ACB9X0F0</accession>
<organism evidence="1 2">
    <name type="scientific">Chaenocephalus aceratus</name>
    <name type="common">Blackfin icefish</name>
    <name type="synonym">Chaenichthys aceratus</name>
    <dbReference type="NCBI Taxonomy" id="36190"/>
    <lineage>
        <taxon>Eukaryota</taxon>
        <taxon>Metazoa</taxon>
        <taxon>Chordata</taxon>
        <taxon>Craniata</taxon>
        <taxon>Vertebrata</taxon>
        <taxon>Euteleostomi</taxon>
        <taxon>Actinopterygii</taxon>
        <taxon>Neopterygii</taxon>
        <taxon>Teleostei</taxon>
        <taxon>Neoteleostei</taxon>
        <taxon>Acanthomorphata</taxon>
        <taxon>Eupercaria</taxon>
        <taxon>Perciformes</taxon>
        <taxon>Notothenioidei</taxon>
        <taxon>Channichthyidae</taxon>
        <taxon>Chaenocephalus</taxon>
    </lineage>
</organism>
<protein>
    <submittedName>
        <fullName evidence="1">Uncharacterized protein</fullName>
    </submittedName>
</protein>
<evidence type="ECO:0000313" key="2">
    <source>
        <dbReference type="Proteomes" id="UP001057452"/>
    </source>
</evidence>
<sequence length="78" mass="8281">MNQALTTEERILSCWQEEGISRGQQGPATTPVSALPSPSQPHWGSGSTVKDALRAPGWWRVVVGGILTPKSEISAVAL</sequence>
<evidence type="ECO:0000313" key="1">
    <source>
        <dbReference type="EMBL" id="KAI4819522.1"/>
    </source>
</evidence>
<dbReference type="EMBL" id="CM043794">
    <property type="protein sequence ID" value="KAI4819522.1"/>
    <property type="molecule type" value="Genomic_DNA"/>
</dbReference>
<gene>
    <name evidence="1" type="ORF">KUCAC02_004767</name>
</gene>